<dbReference type="RefSeq" id="WP_231617690.1">
    <property type="nucleotide sequence ID" value="NZ_SJPY01000006.1"/>
</dbReference>
<dbReference type="Pfam" id="PF07963">
    <property type="entry name" value="N_methyl"/>
    <property type="match status" value="1"/>
</dbReference>
<comment type="caution">
    <text evidence="2">The sequence shown here is derived from an EMBL/GenBank/DDBJ whole genome shotgun (WGS) entry which is preliminary data.</text>
</comment>
<dbReference type="AlphaFoldDB" id="A0A5C6DTT9"/>
<evidence type="ECO:0000313" key="2">
    <source>
        <dbReference type="EMBL" id="TWU38921.1"/>
    </source>
</evidence>
<dbReference type="PANTHER" id="PTHR30093">
    <property type="entry name" value="GENERAL SECRETION PATHWAY PROTEIN G"/>
    <property type="match status" value="1"/>
</dbReference>
<dbReference type="SUPFAM" id="SSF54523">
    <property type="entry name" value="Pili subunits"/>
    <property type="match status" value="1"/>
</dbReference>
<keyword evidence="3" id="KW-1185">Reference proteome</keyword>
<protein>
    <recommendedName>
        <fullName evidence="1">DUF1559 domain-containing protein</fullName>
    </recommendedName>
</protein>
<dbReference type="NCBIfam" id="TIGR02532">
    <property type="entry name" value="IV_pilin_GFxxxE"/>
    <property type="match status" value="1"/>
</dbReference>
<dbReference type="InterPro" id="IPR011453">
    <property type="entry name" value="DUF1559"/>
</dbReference>
<dbReference type="NCBIfam" id="TIGR04294">
    <property type="entry name" value="pre_pil_HX9DG"/>
    <property type="match status" value="1"/>
</dbReference>
<dbReference type="Pfam" id="PF07596">
    <property type="entry name" value="SBP_bac_10"/>
    <property type="match status" value="1"/>
</dbReference>
<organism evidence="2 3">
    <name type="scientific">Novipirellula aureliae</name>
    <dbReference type="NCBI Taxonomy" id="2527966"/>
    <lineage>
        <taxon>Bacteria</taxon>
        <taxon>Pseudomonadati</taxon>
        <taxon>Planctomycetota</taxon>
        <taxon>Planctomycetia</taxon>
        <taxon>Pirellulales</taxon>
        <taxon>Pirellulaceae</taxon>
        <taxon>Novipirellula</taxon>
    </lineage>
</organism>
<name>A0A5C6DTT9_9BACT</name>
<dbReference type="EMBL" id="SJPY01000006">
    <property type="protein sequence ID" value="TWU38921.1"/>
    <property type="molecule type" value="Genomic_DNA"/>
</dbReference>
<evidence type="ECO:0000313" key="3">
    <source>
        <dbReference type="Proteomes" id="UP000315471"/>
    </source>
</evidence>
<dbReference type="Proteomes" id="UP000315471">
    <property type="component" value="Unassembled WGS sequence"/>
</dbReference>
<feature type="domain" description="DUF1559" evidence="1">
    <location>
        <begin position="41"/>
        <end position="279"/>
    </location>
</feature>
<dbReference type="InterPro" id="IPR045584">
    <property type="entry name" value="Pilin-like"/>
</dbReference>
<accession>A0A5C6DTT9</accession>
<dbReference type="InterPro" id="IPR012902">
    <property type="entry name" value="N_methyl_site"/>
</dbReference>
<reference evidence="2 3" key="1">
    <citation type="submission" date="2019-02" db="EMBL/GenBank/DDBJ databases">
        <title>Deep-cultivation of Planctomycetes and their phenomic and genomic characterization uncovers novel biology.</title>
        <authorList>
            <person name="Wiegand S."/>
            <person name="Jogler M."/>
            <person name="Boedeker C."/>
            <person name="Pinto D."/>
            <person name="Vollmers J."/>
            <person name="Rivas-Marin E."/>
            <person name="Kohn T."/>
            <person name="Peeters S.H."/>
            <person name="Heuer A."/>
            <person name="Rast P."/>
            <person name="Oberbeckmann S."/>
            <person name="Bunk B."/>
            <person name="Jeske O."/>
            <person name="Meyerdierks A."/>
            <person name="Storesund J.E."/>
            <person name="Kallscheuer N."/>
            <person name="Luecker S."/>
            <person name="Lage O.M."/>
            <person name="Pohl T."/>
            <person name="Merkel B.J."/>
            <person name="Hornburger P."/>
            <person name="Mueller R.-W."/>
            <person name="Bruemmer F."/>
            <person name="Labrenz M."/>
            <person name="Spormann A.M."/>
            <person name="Op Den Camp H."/>
            <person name="Overmann J."/>
            <person name="Amann R."/>
            <person name="Jetten M.S.M."/>
            <person name="Mascher T."/>
            <person name="Medema M.H."/>
            <person name="Devos D.P."/>
            <person name="Kaster A.-K."/>
            <person name="Ovreas L."/>
            <person name="Rohde M."/>
            <person name="Galperin M.Y."/>
            <person name="Jogler C."/>
        </authorList>
    </citation>
    <scope>NUCLEOTIDE SEQUENCE [LARGE SCALE GENOMIC DNA]</scope>
    <source>
        <strain evidence="2 3">Q31b</strain>
    </source>
</reference>
<dbReference type="Gene3D" id="3.30.700.10">
    <property type="entry name" value="Glycoprotein, Type 4 Pilin"/>
    <property type="match status" value="1"/>
</dbReference>
<gene>
    <name evidence="2" type="ORF">Q31b_39990</name>
</gene>
<dbReference type="InterPro" id="IPR027558">
    <property type="entry name" value="Pre_pil_HX9DG_C"/>
</dbReference>
<dbReference type="PANTHER" id="PTHR30093:SF2">
    <property type="entry name" value="TYPE II SECRETION SYSTEM PROTEIN H"/>
    <property type="match status" value="1"/>
</dbReference>
<sequence length="298" mass="32109">MMQCPNRKVSRPTASAFTLVELLVVIAIIGVLVGLLLPAVQAAREAARRSSCQNNSMQLGLAVHSHEFTYERLPMGVINPSGPIRNEPIGQHVSWMVEILPFIEQLNAFEHFDQEAGAYAPENAPVRTLSIGTFRCPSCPIASSDVTVSLEDEFRSVGLSDYAGCHHASEAPIAEENNGVLFLNSRIRYSDILDGSSQTILIGEAIPDAGSLGWTSGTRSTLRNTGSRINSERPMNAMAARVDRGSLTVGGFSSFHSGGANFVFADGSIHFLSNSIDEELYVQLGNRADGELLKGRGF</sequence>
<evidence type="ECO:0000259" key="1">
    <source>
        <dbReference type="Pfam" id="PF07596"/>
    </source>
</evidence>
<proteinExistence type="predicted"/>